<reference evidence="2 3" key="1">
    <citation type="journal article" date="2017" name="Nat. Ecol. Evol.">
        <title>Scallop genome provides insights into evolution of bilaterian karyotype and development.</title>
        <authorList>
            <person name="Wang S."/>
            <person name="Zhang J."/>
            <person name="Jiao W."/>
            <person name="Li J."/>
            <person name="Xun X."/>
            <person name="Sun Y."/>
            <person name="Guo X."/>
            <person name="Huan P."/>
            <person name="Dong B."/>
            <person name="Zhang L."/>
            <person name="Hu X."/>
            <person name="Sun X."/>
            <person name="Wang J."/>
            <person name="Zhao C."/>
            <person name="Wang Y."/>
            <person name="Wang D."/>
            <person name="Huang X."/>
            <person name="Wang R."/>
            <person name="Lv J."/>
            <person name="Li Y."/>
            <person name="Zhang Z."/>
            <person name="Liu B."/>
            <person name="Lu W."/>
            <person name="Hui Y."/>
            <person name="Liang J."/>
            <person name="Zhou Z."/>
            <person name="Hou R."/>
            <person name="Li X."/>
            <person name="Liu Y."/>
            <person name="Li H."/>
            <person name="Ning X."/>
            <person name="Lin Y."/>
            <person name="Zhao L."/>
            <person name="Xing Q."/>
            <person name="Dou J."/>
            <person name="Li Y."/>
            <person name="Mao J."/>
            <person name="Guo H."/>
            <person name="Dou H."/>
            <person name="Li T."/>
            <person name="Mu C."/>
            <person name="Jiang W."/>
            <person name="Fu Q."/>
            <person name="Fu X."/>
            <person name="Miao Y."/>
            <person name="Liu J."/>
            <person name="Yu Q."/>
            <person name="Li R."/>
            <person name="Liao H."/>
            <person name="Li X."/>
            <person name="Kong Y."/>
            <person name="Jiang Z."/>
            <person name="Chourrout D."/>
            <person name="Li R."/>
            <person name="Bao Z."/>
        </authorList>
    </citation>
    <scope>NUCLEOTIDE SEQUENCE [LARGE SCALE GENOMIC DNA]</scope>
    <source>
        <strain evidence="2 3">PY_sf001</strain>
    </source>
</reference>
<feature type="chain" id="PRO_5013278857" evidence="1">
    <location>
        <begin position="23"/>
        <end position="631"/>
    </location>
</feature>
<evidence type="ECO:0000256" key="1">
    <source>
        <dbReference type="SAM" id="SignalP"/>
    </source>
</evidence>
<feature type="signal peptide" evidence="1">
    <location>
        <begin position="1"/>
        <end position="22"/>
    </location>
</feature>
<proteinExistence type="predicted"/>
<protein>
    <submittedName>
        <fullName evidence="2">Uncharacterized protein</fullName>
    </submittedName>
</protein>
<dbReference type="Proteomes" id="UP000242188">
    <property type="component" value="Unassembled WGS sequence"/>
</dbReference>
<evidence type="ECO:0000313" key="2">
    <source>
        <dbReference type="EMBL" id="OWF52195.1"/>
    </source>
</evidence>
<sequence>MMTLLVSSLSFHFLAIVVIVAAFEDNHVVREFKNIQHDFGKWKLSLHPVYATTKEVYDFNDKLESLDPDEFDRMKSMAEVFAGRLQRLPYEKMPNETQVDYDILKHTLQTFLGGYKWRLYGPMNSVSILDGPVRLPRTVVEHAPLSTKGDFVDFYERVQAFPRMIDQHKENLKKAVLYNRTHHRVSMLKVKDQFKEILTSKPEHFILYQPYNDTIDGIETVSSKERKGYRTGVKAWIKKTIDAYKNLFLYIEQTYMRHLRTGLGVCTWENGREFYRAALKWHLTTDITPRQVNDIGIREVKRIKEKMTEVLRRIGFKGTIREFTTSIKGDPNYTVSSTHSILNLYRDIIKDKIVPALPRLFKVIPKLPIRVAPSRSDGIFAGYEAGSKDGLQSAVFYVNLFRPTDVSIPDFIPIALHETLPGYHLQRSSQAVARLPLFRKHSKGSFKYYRVPFDFPDYNVFAEGWALYAEALGETMELYKDDYYLLGRYSSELFRACLLVVDTGIHYYSWSRDRAVDYLLTHSTFGLDLLENIVDRIVTWPGQACGAKIGELKIWELRRRAERKLDWKFDIREFHAELLRHGDVPLQALEKIVDIWINKTANSTVCGSASSLQYWGPFKLLITVIILFIIV</sequence>
<dbReference type="InterPro" id="IPR010281">
    <property type="entry name" value="DUF885"/>
</dbReference>
<dbReference type="PANTHER" id="PTHR33361:SF2">
    <property type="entry name" value="DUF885 DOMAIN-CONTAINING PROTEIN"/>
    <property type="match status" value="1"/>
</dbReference>
<dbReference type="PANTHER" id="PTHR33361">
    <property type="entry name" value="GLR0591 PROTEIN"/>
    <property type="match status" value="1"/>
</dbReference>
<dbReference type="OrthoDB" id="5959877at2759"/>
<gene>
    <name evidence="2" type="ORF">KP79_PYT20094</name>
</gene>
<keyword evidence="3" id="KW-1185">Reference proteome</keyword>
<organism evidence="2 3">
    <name type="scientific">Mizuhopecten yessoensis</name>
    <name type="common">Japanese scallop</name>
    <name type="synonym">Patinopecten yessoensis</name>
    <dbReference type="NCBI Taxonomy" id="6573"/>
    <lineage>
        <taxon>Eukaryota</taxon>
        <taxon>Metazoa</taxon>
        <taxon>Spiralia</taxon>
        <taxon>Lophotrochozoa</taxon>
        <taxon>Mollusca</taxon>
        <taxon>Bivalvia</taxon>
        <taxon>Autobranchia</taxon>
        <taxon>Pteriomorphia</taxon>
        <taxon>Pectinida</taxon>
        <taxon>Pectinoidea</taxon>
        <taxon>Pectinidae</taxon>
        <taxon>Mizuhopecten</taxon>
    </lineage>
</organism>
<dbReference type="EMBL" id="NEDP02001908">
    <property type="protein sequence ID" value="OWF52195.1"/>
    <property type="molecule type" value="Genomic_DNA"/>
</dbReference>
<name>A0A210QTZ0_MIZYE</name>
<evidence type="ECO:0000313" key="3">
    <source>
        <dbReference type="Proteomes" id="UP000242188"/>
    </source>
</evidence>
<dbReference type="AlphaFoldDB" id="A0A210QTZ0"/>
<accession>A0A210QTZ0</accession>
<comment type="caution">
    <text evidence="2">The sequence shown here is derived from an EMBL/GenBank/DDBJ whole genome shotgun (WGS) entry which is preliminary data.</text>
</comment>
<dbReference type="Pfam" id="PF05960">
    <property type="entry name" value="DUF885"/>
    <property type="match status" value="1"/>
</dbReference>
<keyword evidence="1" id="KW-0732">Signal</keyword>